<organism evidence="5 6">
    <name type="scientific">Neodothiora populina</name>
    <dbReference type="NCBI Taxonomy" id="2781224"/>
    <lineage>
        <taxon>Eukaryota</taxon>
        <taxon>Fungi</taxon>
        <taxon>Dikarya</taxon>
        <taxon>Ascomycota</taxon>
        <taxon>Pezizomycotina</taxon>
        <taxon>Dothideomycetes</taxon>
        <taxon>Dothideomycetidae</taxon>
        <taxon>Dothideales</taxon>
        <taxon>Dothioraceae</taxon>
        <taxon>Neodothiora</taxon>
    </lineage>
</organism>
<evidence type="ECO:0000313" key="5">
    <source>
        <dbReference type="EMBL" id="KAL1311478.1"/>
    </source>
</evidence>
<reference evidence="5 6" key="1">
    <citation type="submission" date="2024-07" db="EMBL/GenBank/DDBJ databases">
        <title>Draft sequence of the Neodothiora populina.</title>
        <authorList>
            <person name="Drown D.D."/>
            <person name="Schuette U.S."/>
            <person name="Buechlein A.B."/>
            <person name="Rusch D.R."/>
            <person name="Winton L.W."/>
            <person name="Adams G.A."/>
        </authorList>
    </citation>
    <scope>NUCLEOTIDE SEQUENCE [LARGE SCALE GENOMIC DNA]</scope>
    <source>
        <strain evidence="5 6">CPC 39397</strain>
    </source>
</reference>
<feature type="chain" id="PRO_5047522659" evidence="2">
    <location>
        <begin position="29"/>
        <end position="269"/>
    </location>
</feature>
<feature type="signal peptide" evidence="2">
    <location>
        <begin position="1"/>
        <end position="28"/>
    </location>
</feature>
<keyword evidence="6" id="KW-1185">Reference proteome</keyword>
<evidence type="ECO:0000259" key="4">
    <source>
        <dbReference type="Pfam" id="PF10342"/>
    </source>
</evidence>
<comment type="caution">
    <text evidence="5">The sequence shown here is derived from an EMBL/GenBank/DDBJ whole genome shotgun (WGS) entry which is preliminary data.</text>
</comment>
<dbReference type="InterPro" id="IPR045328">
    <property type="entry name" value="Kre9/Knh1"/>
</dbReference>
<evidence type="ECO:0000259" key="3">
    <source>
        <dbReference type="Pfam" id="PF05390"/>
    </source>
</evidence>
<evidence type="ECO:0000256" key="2">
    <source>
        <dbReference type="SAM" id="SignalP"/>
    </source>
</evidence>
<dbReference type="PANTHER" id="PTHR28154">
    <property type="entry name" value="CELL WALL SYNTHESIS PROTEIN KNH1-RELATED"/>
    <property type="match status" value="1"/>
</dbReference>
<evidence type="ECO:0000256" key="1">
    <source>
        <dbReference type="ARBA" id="ARBA00022729"/>
    </source>
</evidence>
<dbReference type="PANTHER" id="PTHR28154:SF1">
    <property type="entry name" value="CELL WALL SYNTHESIS PROTEIN KNH1-RELATED"/>
    <property type="match status" value="1"/>
</dbReference>
<proteinExistence type="predicted"/>
<dbReference type="Proteomes" id="UP001562354">
    <property type="component" value="Unassembled WGS sequence"/>
</dbReference>
<keyword evidence="1 2" id="KW-0732">Signal</keyword>
<evidence type="ECO:0000313" key="6">
    <source>
        <dbReference type="Proteomes" id="UP001562354"/>
    </source>
</evidence>
<dbReference type="RefSeq" id="XP_069204327.1">
    <property type="nucleotide sequence ID" value="XM_069344061.1"/>
</dbReference>
<gene>
    <name evidence="5" type="ORF">AAFC00_004420</name>
</gene>
<feature type="domain" description="Yeast cell wall synthesis Kre9/Knh1-like N-terminal" evidence="4">
    <location>
        <begin position="35"/>
        <end position="135"/>
    </location>
</feature>
<dbReference type="Pfam" id="PF05390">
    <property type="entry name" value="Kre9_KNH1_C"/>
    <property type="match status" value="1"/>
</dbReference>
<feature type="domain" description="Yeast cell wall synthesis Kre9/Knh1 C-terminal" evidence="3">
    <location>
        <begin position="179"/>
        <end position="257"/>
    </location>
</feature>
<dbReference type="InterPro" id="IPR018466">
    <property type="entry name" value="Kre9/Knh1-like_N"/>
</dbReference>
<dbReference type="Pfam" id="PF10342">
    <property type="entry name" value="Kre9_KNH"/>
    <property type="match status" value="1"/>
</dbReference>
<dbReference type="GeneID" id="95978120"/>
<protein>
    <submittedName>
        <fullName evidence="5">Uncharacterized protein</fullName>
    </submittedName>
</protein>
<accession>A0ABR3PPJ1</accession>
<dbReference type="EMBL" id="JBFMKM010000002">
    <property type="protein sequence ID" value="KAL1311478.1"/>
    <property type="molecule type" value="Genomic_DNA"/>
</dbReference>
<name>A0ABR3PPJ1_9PEZI</name>
<dbReference type="InterPro" id="IPR008659">
    <property type="entry name" value="Kre9/Knh1_C"/>
</dbReference>
<sequence>MKMKMKMRTPSLLLAGLSLMAFAPQALADFYFSSPVGGQSYPGGTALKVTFVDNGKAPAVADLTTYTLSVCYGGNTAASYECKVLTTGGTFTTLSASVTIPLTTGASKTNAYFMKMVSTSSTGGTVTDFSDRFSLTGMTGTFSTAVTQGLAQVSGDSGPIGINTFTQASTASSVPEAGLFTVPFHLQTGLVKYAPMQPVPPTKITAKTASRMNPTSAYSIATTYLAPPSVTLTVTNSQTFSVSSAENTIAAAQTRTKDDMGNWLRRWAD</sequence>